<feature type="binding site" evidence="6">
    <location>
        <begin position="215"/>
        <end position="216"/>
    </location>
    <ligand>
        <name>S-adenosyl-L-methionine</name>
        <dbReference type="ChEBI" id="CHEBI:59789"/>
    </ligand>
</feature>
<gene>
    <name evidence="8" type="ORF">GV832_04740</name>
</gene>
<dbReference type="GO" id="GO:0032259">
    <property type="term" value="P:methylation"/>
    <property type="evidence" value="ECO:0007669"/>
    <property type="project" value="UniProtKB-KW"/>
</dbReference>
<evidence type="ECO:0000256" key="2">
    <source>
        <dbReference type="ARBA" id="ARBA00022603"/>
    </source>
</evidence>
<keyword evidence="2 5" id="KW-0489">Methyltransferase</keyword>
<evidence type="ECO:0000256" key="6">
    <source>
        <dbReference type="PIRSR" id="PIRSR000410-1"/>
    </source>
</evidence>
<comment type="function">
    <text evidence="5">Methylation of the membrane-bound methyl-accepting chemotaxis proteins (MCP) to form gamma-glutamyl methyl ester residues in MCP.</text>
</comment>
<dbReference type="Gene3D" id="3.40.50.150">
    <property type="entry name" value="Vaccinia Virus protein VP39"/>
    <property type="match status" value="1"/>
</dbReference>
<dbReference type="InterPro" id="IPR050903">
    <property type="entry name" value="Bact_Chemotaxis_MeTrfase"/>
</dbReference>
<accession>A0AAE4YBZ5</accession>
<dbReference type="PROSITE" id="PS50123">
    <property type="entry name" value="CHER"/>
    <property type="match status" value="1"/>
</dbReference>
<evidence type="ECO:0000256" key="4">
    <source>
        <dbReference type="ARBA" id="ARBA00022691"/>
    </source>
</evidence>
<dbReference type="Proteomes" id="UP001193501">
    <property type="component" value="Unassembled WGS sequence"/>
</dbReference>
<feature type="binding site" evidence="6">
    <location>
        <position position="161"/>
    </location>
    <ligand>
        <name>S-adenosyl-L-methionine</name>
        <dbReference type="ChEBI" id="CHEBI:59789"/>
    </ligand>
</feature>
<dbReference type="SUPFAM" id="SSF53335">
    <property type="entry name" value="S-adenosyl-L-methionine-dependent methyltransferases"/>
    <property type="match status" value="1"/>
</dbReference>
<dbReference type="InterPro" id="IPR026024">
    <property type="entry name" value="Chemotaxis_MeTrfase_CheR"/>
</dbReference>
<dbReference type="PANTHER" id="PTHR24422">
    <property type="entry name" value="CHEMOTAXIS PROTEIN METHYLTRANSFERASE"/>
    <property type="match status" value="1"/>
</dbReference>
<dbReference type="RefSeq" id="WP_168773682.1">
    <property type="nucleotide sequence ID" value="NZ_JAABNR010000003.1"/>
</dbReference>
<evidence type="ECO:0000313" key="9">
    <source>
        <dbReference type="Proteomes" id="UP001193501"/>
    </source>
</evidence>
<dbReference type="EC" id="2.1.1.80" evidence="5"/>
<dbReference type="EMBL" id="JAABNR010000003">
    <property type="protein sequence ID" value="NBZ86880.1"/>
    <property type="molecule type" value="Genomic_DNA"/>
</dbReference>
<dbReference type="InterPro" id="IPR022641">
    <property type="entry name" value="CheR_N"/>
</dbReference>
<comment type="caution">
    <text evidence="8">The sequence shown here is derived from an EMBL/GenBank/DDBJ whole genome shotgun (WGS) entry which is preliminary data.</text>
</comment>
<feature type="binding site" evidence="6">
    <location>
        <position position="93"/>
    </location>
    <ligand>
        <name>S-adenosyl-L-methionine</name>
        <dbReference type="ChEBI" id="CHEBI:59789"/>
    </ligand>
</feature>
<protein>
    <recommendedName>
        <fullName evidence="5">Chemotaxis protein methyltransferase</fullName>
        <ecNumber evidence="5">2.1.1.80</ecNumber>
    </recommendedName>
</protein>
<dbReference type="PIRSF" id="PIRSF000410">
    <property type="entry name" value="CheR"/>
    <property type="match status" value="1"/>
</dbReference>
<dbReference type="PRINTS" id="PR00996">
    <property type="entry name" value="CHERMTFRASE"/>
</dbReference>
<dbReference type="GO" id="GO:0008983">
    <property type="term" value="F:protein-glutamate O-methyltransferase activity"/>
    <property type="evidence" value="ECO:0007669"/>
    <property type="project" value="UniProtKB-EC"/>
</dbReference>
<organism evidence="8 9">
    <name type="scientific">Stagnihabitans tardus</name>
    <dbReference type="NCBI Taxonomy" id="2699202"/>
    <lineage>
        <taxon>Bacteria</taxon>
        <taxon>Pseudomonadati</taxon>
        <taxon>Pseudomonadota</taxon>
        <taxon>Alphaproteobacteria</taxon>
        <taxon>Rhodobacterales</taxon>
        <taxon>Paracoccaceae</taxon>
        <taxon>Stagnihabitans</taxon>
    </lineage>
</organism>
<sequence>MSFPLPSTPQGDDRMQDRIKFSDADFKVIADLAMRDFGLNLTSAKRDLVYSRLLKRLRVLGLEDFREYCALISGPNGTDERNAMLSALTTNVTHFFREEHHFKLLREVALPGLIKTAKEGGRVRIWSAGCSAGPEPYSLAFTVLSMFPEAARSNFRILATDVDPEILKKAEAGIYPEDERKGIPEAFNRFTESAGPGKFTIGRAARELITFGRLNLIEDWPISGPFQVIFCRNVAIYFDKPTQSRLWARFGDLLSPGGHLCIGHSERVLGPAEQMFKAVGITAYQRHPGIGRGAPSFEEPKK</sequence>
<feature type="binding site" evidence="6">
    <location>
        <position position="91"/>
    </location>
    <ligand>
        <name>S-adenosyl-L-methionine</name>
        <dbReference type="ChEBI" id="CHEBI:59789"/>
    </ligand>
</feature>
<keyword evidence="9" id="KW-1185">Reference proteome</keyword>
<dbReference type="Pfam" id="PF01739">
    <property type="entry name" value="CheR"/>
    <property type="match status" value="1"/>
</dbReference>
<evidence type="ECO:0000256" key="1">
    <source>
        <dbReference type="ARBA" id="ARBA00001541"/>
    </source>
</evidence>
<name>A0AAE4YBZ5_9RHOB</name>
<feature type="binding site" evidence="6">
    <location>
        <begin position="232"/>
        <end position="233"/>
    </location>
    <ligand>
        <name>S-adenosyl-L-methionine</name>
        <dbReference type="ChEBI" id="CHEBI:59789"/>
    </ligand>
</feature>
<feature type="binding site" evidence="6">
    <location>
        <position position="135"/>
    </location>
    <ligand>
        <name>S-adenosyl-L-methionine</name>
        <dbReference type="ChEBI" id="CHEBI:59789"/>
    </ligand>
</feature>
<evidence type="ECO:0000313" key="8">
    <source>
        <dbReference type="EMBL" id="NBZ86880.1"/>
    </source>
</evidence>
<evidence type="ECO:0000256" key="5">
    <source>
        <dbReference type="PIRNR" id="PIRNR000410"/>
    </source>
</evidence>
<dbReference type="InterPro" id="IPR022642">
    <property type="entry name" value="CheR_C"/>
</dbReference>
<feature type="domain" description="CheR-type methyltransferase" evidence="7">
    <location>
        <begin position="14"/>
        <end position="289"/>
    </location>
</feature>
<evidence type="ECO:0000256" key="3">
    <source>
        <dbReference type="ARBA" id="ARBA00022679"/>
    </source>
</evidence>
<dbReference type="InterPro" id="IPR036804">
    <property type="entry name" value="CheR_N_sf"/>
</dbReference>
<proteinExistence type="predicted"/>
<comment type="catalytic activity">
    <reaction evidence="1 5">
        <text>L-glutamyl-[protein] + S-adenosyl-L-methionine = [protein]-L-glutamate 5-O-methyl ester + S-adenosyl-L-homocysteine</text>
        <dbReference type="Rhea" id="RHEA:24452"/>
        <dbReference type="Rhea" id="RHEA-COMP:10208"/>
        <dbReference type="Rhea" id="RHEA-COMP:10311"/>
        <dbReference type="ChEBI" id="CHEBI:29973"/>
        <dbReference type="ChEBI" id="CHEBI:57856"/>
        <dbReference type="ChEBI" id="CHEBI:59789"/>
        <dbReference type="ChEBI" id="CHEBI:82795"/>
        <dbReference type="EC" id="2.1.1.80"/>
    </reaction>
</comment>
<feature type="binding site" evidence="6">
    <location>
        <position position="97"/>
    </location>
    <ligand>
        <name>S-adenosyl-L-methionine</name>
        <dbReference type="ChEBI" id="CHEBI:59789"/>
    </ligand>
</feature>
<dbReference type="AlphaFoldDB" id="A0AAE4YBZ5"/>
<keyword evidence="3 5" id="KW-0808">Transferase</keyword>
<evidence type="ECO:0000259" key="7">
    <source>
        <dbReference type="PROSITE" id="PS50123"/>
    </source>
</evidence>
<dbReference type="SUPFAM" id="SSF47757">
    <property type="entry name" value="Chemotaxis receptor methyltransferase CheR, N-terminal domain"/>
    <property type="match status" value="1"/>
</dbReference>
<dbReference type="PANTHER" id="PTHR24422:SF19">
    <property type="entry name" value="CHEMOTAXIS PROTEIN METHYLTRANSFERASE"/>
    <property type="match status" value="1"/>
</dbReference>
<dbReference type="InterPro" id="IPR029063">
    <property type="entry name" value="SAM-dependent_MTases_sf"/>
</dbReference>
<dbReference type="Pfam" id="PF03705">
    <property type="entry name" value="CheR_N"/>
    <property type="match status" value="1"/>
</dbReference>
<dbReference type="InterPro" id="IPR000780">
    <property type="entry name" value="CheR_MeTrfase"/>
</dbReference>
<reference evidence="8" key="1">
    <citation type="submission" date="2020-01" db="EMBL/GenBank/DDBJ databases">
        <authorList>
            <person name="Chen W.-M."/>
        </authorList>
    </citation>
    <scope>NUCLEOTIDE SEQUENCE</scope>
    <source>
        <strain evidence="8">CYK-10</strain>
    </source>
</reference>
<dbReference type="Gene3D" id="1.10.155.10">
    <property type="entry name" value="Chemotaxis receptor methyltransferase CheR, N-terminal domain"/>
    <property type="match status" value="1"/>
</dbReference>
<keyword evidence="4 5" id="KW-0949">S-adenosyl-L-methionine</keyword>
<dbReference type="SMART" id="SM00138">
    <property type="entry name" value="MeTrc"/>
    <property type="match status" value="1"/>
</dbReference>